<dbReference type="InterPro" id="IPR050314">
    <property type="entry name" value="Glycosyl_Hydrlase_18"/>
</dbReference>
<dbReference type="InterPro" id="IPR017853">
    <property type="entry name" value="GH"/>
</dbReference>
<evidence type="ECO:0000256" key="1">
    <source>
        <dbReference type="SAM" id="Phobius"/>
    </source>
</evidence>
<dbReference type="InterPro" id="IPR011583">
    <property type="entry name" value="Chitinase_II/V-like_cat"/>
</dbReference>
<dbReference type="EMBL" id="CAJHNH020000299">
    <property type="protein sequence ID" value="CAG5116771.1"/>
    <property type="molecule type" value="Genomic_DNA"/>
</dbReference>
<keyword evidence="1" id="KW-0812">Transmembrane</keyword>
<name>A0A8S3YNB7_9EUPU</name>
<dbReference type="InterPro" id="IPR029070">
    <property type="entry name" value="Chitinase_insertion_sf"/>
</dbReference>
<comment type="caution">
    <text evidence="3">The sequence shown here is derived from an EMBL/GenBank/DDBJ whole genome shotgun (WGS) entry which is preliminary data.</text>
</comment>
<evidence type="ECO:0000313" key="4">
    <source>
        <dbReference type="Proteomes" id="UP000678393"/>
    </source>
</evidence>
<feature type="domain" description="GH18" evidence="2">
    <location>
        <begin position="1"/>
        <end position="247"/>
    </location>
</feature>
<dbReference type="PANTHER" id="PTHR11177:SF317">
    <property type="entry name" value="CHITINASE 12-RELATED"/>
    <property type="match status" value="1"/>
</dbReference>
<dbReference type="GO" id="GO:0006032">
    <property type="term" value="P:chitin catabolic process"/>
    <property type="evidence" value="ECO:0007669"/>
    <property type="project" value="TreeGrafter"/>
</dbReference>
<keyword evidence="1" id="KW-0472">Membrane</keyword>
<evidence type="ECO:0000313" key="3">
    <source>
        <dbReference type="EMBL" id="CAG5116771.1"/>
    </source>
</evidence>
<dbReference type="PROSITE" id="PS51910">
    <property type="entry name" value="GH18_2"/>
    <property type="match status" value="1"/>
</dbReference>
<dbReference type="SUPFAM" id="SSF54556">
    <property type="entry name" value="Chitinase insertion domain"/>
    <property type="match status" value="1"/>
</dbReference>
<organism evidence="3 4">
    <name type="scientific">Candidula unifasciata</name>
    <dbReference type="NCBI Taxonomy" id="100452"/>
    <lineage>
        <taxon>Eukaryota</taxon>
        <taxon>Metazoa</taxon>
        <taxon>Spiralia</taxon>
        <taxon>Lophotrochozoa</taxon>
        <taxon>Mollusca</taxon>
        <taxon>Gastropoda</taxon>
        <taxon>Heterobranchia</taxon>
        <taxon>Euthyneura</taxon>
        <taxon>Panpulmonata</taxon>
        <taxon>Eupulmonata</taxon>
        <taxon>Stylommatophora</taxon>
        <taxon>Helicina</taxon>
        <taxon>Helicoidea</taxon>
        <taxon>Geomitridae</taxon>
        <taxon>Candidula</taxon>
    </lineage>
</organism>
<keyword evidence="4" id="KW-1185">Reference proteome</keyword>
<dbReference type="Pfam" id="PF00704">
    <property type="entry name" value="Glyco_hydro_18"/>
    <property type="match status" value="1"/>
</dbReference>
<gene>
    <name evidence="3" type="ORF">CUNI_LOCUS2329</name>
</gene>
<dbReference type="SUPFAM" id="SSF51445">
    <property type="entry name" value="(Trans)glycosidases"/>
    <property type="match status" value="1"/>
</dbReference>
<dbReference type="GO" id="GO:0005576">
    <property type="term" value="C:extracellular region"/>
    <property type="evidence" value="ECO:0007669"/>
    <property type="project" value="TreeGrafter"/>
</dbReference>
<sequence>MESFATGVILYLRQYSFHGLDIDWQFPTTSVMKWGLVKLLEILRRKFNDWLLPPRYLLTLKCPGVYNPVGYDVPAISRYVDYVILAAYNLPTPNSAQAWFGSPLYSRHISVDSSVREWQRAGLPVSKMVVGISPVGRFLKLQQETAFTPGSPIHSETLTGSLFNIPKGLAYPEICEMFKNGTKHYDNASQMHYLVAGNTWVGYEDTESIKAKITWMGKLGVPGVMFSAIDLDDFKGTVSVDDVVVGVEDVRAVTTVILSDNSLINFCSGKRPRPQIYSINVMMIMMMITIKIIILRLK</sequence>
<dbReference type="Proteomes" id="UP000678393">
    <property type="component" value="Unassembled WGS sequence"/>
</dbReference>
<feature type="transmembrane region" description="Helical" evidence="1">
    <location>
        <begin position="276"/>
        <end position="295"/>
    </location>
</feature>
<reference evidence="3" key="1">
    <citation type="submission" date="2021-04" db="EMBL/GenBank/DDBJ databases">
        <authorList>
            <consortium name="Molecular Ecology Group"/>
        </authorList>
    </citation>
    <scope>NUCLEOTIDE SEQUENCE</scope>
</reference>
<dbReference type="GO" id="GO:0005975">
    <property type="term" value="P:carbohydrate metabolic process"/>
    <property type="evidence" value="ECO:0007669"/>
    <property type="project" value="InterPro"/>
</dbReference>
<keyword evidence="1" id="KW-1133">Transmembrane helix</keyword>
<dbReference type="GO" id="GO:0004568">
    <property type="term" value="F:chitinase activity"/>
    <property type="evidence" value="ECO:0007669"/>
    <property type="project" value="TreeGrafter"/>
</dbReference>
<protein>
    <recommendedName>
        <fullName evidence="2">GH18 domain-containing protein</fullName>
    </recommendedName>
</protein>
<dbReference type="InterPro" id="IPR001223">
    <property type="entry name" value="Glyco_hydro18_cat"/>
</dbReference>
<dbReference type="OrthoDB" id="7281605at2759"/>
<dbReference type="PANTHER" id="PTHR11177">
    <property type="entry name" value="CHITINASE"/>
    <property type="match status" value="1"/>
</dbReference>
<dbReference type="SMART" id="SM00636">
    <property type="entry name" value="Glyco_18"/>
    <property type="match status" value="1"/>
</dbReference>
<evidence type="ECO:0000259" key="2">
    <source>
        <dbReference type="PROSITE" id="PS51910"/>
    </source>
</evidence>
<accession>A0A8S3YNB7</accession>
<proteinExistence type="predicted"/>
<dbReference type="Gene3D" id="3.20.20.80">
    <property type="entry name" value="Glycosidases"/>
    <property type="match status" value="1"/>
</dbReference>
<dbReference type="AlphaFoldDB" id="A0A8S3YNB7"/>
<dbReference type="Gene3D" id="3.10.50.10">
    <property type="match status" value="1"/>
</dbReference>
<dbReference type="GO" id="GO:0008061">
    <property type="term" value="F:chitin binding"/>
    <property type="evidence" value="ECO:0007669"/>
    <property type="project" value="InterPro"/>
</dbReference>